<evidence type="ECO:0000313" key="2">
    <source>
        <dbReference type="EMBL" id="MCZ4282954.1"/>
    </source>
</evidence>
<dbReference type="PANTHER" id="PTHR14859">
    <property type="entry name" value="CALCOFLUOR WHITE HYPERSENSITIVE PROTEIN PRECURSOR"/>
    <property type="match status" value="1"/>
</dbReference>
<evidence type="ECO:0000259" key="1">
    <source>
        <dbReference type="Pfam" id="PF03372"/>
    </source>
</evidence>
<accession>A0ABT4LP99</accession>
<evidence type="ECO:0000313" key="3">
    <source>
        <dbReference type="Proteomes" id="UP001069802"/>
    </source>
</evidence>
<proteinExistence type="predicted"/>
<dbReference type="EMBL" id="JAPWGY010000013">
    <property type="protein sequence ID" value="MCZ4282954.1"/>
    <property type="molecule type" value="Genomic_DNA"/>
</dbReference>
<dbReference type="Proteomes" id="UP001069802">
    <property type="component" value="Unassembled WGS sequence"/>
</dbReference>
<keyword evidence="2" id="KW-0540">Nuclease</keyword>
<keyword evidence="3" id="KW-1185">Reference proteome</keyword>
<protein>
    <submittedName>
        <fullName evidence="2">Endonuclease/exonuclease/phosphatase family protein</fullName>
    </submittedName>
</protein>
<keyword evidence="2" id="KW-0255">Endonuclease</keyword>
<sequence>MKLVSYNIQYGTGQDGVYDLERIIASLAGADIIMLQEVERHWERTNHDDQVSRIAAAFPDHYSAFGGHCDLDGSYRDETGKLIQRRRQHGTMILSRVPLLSLRTFLLPGTAVVSPQFSLQRGLQEALIEWEGRRIRLYNTHLNHICPELQAPQIEKVMEIINDAPATGLAWSGGDPKNGNWGVGGEPAVPEDVILTGDMNLCHYDPGYSDFVGPKSRWYGRVATRRHLMDSWTLAGHAEEEGDSCPPYGRLDYCFVSPSLGKAVAASKIDTDNKSSDHYPYWVDFDFSKL</sequence>
<gene>
    <name evidence="2" type="ORF">O4H49_19380</name>
</gene>
<dbReference type="RefSeq" id="WP_269425096.1">
    <property type="nucleotide sequence ID" value="NZ_JAPWGY010000013.1"/>
</dbReference>
<name>A0ABT4LP99_9PROT</name>
<dbReference type="SUPFAM" id="SSF56219">
    <property type="entry name" value="DNase I-like"/>
    <property type="match status" value="1"/>
</dbReference>
<dbReference type="Gene3D" id="3.60.10.10">
    <property type="entry name" value="Endonuclease/exonuclease/phosphatase"/>
    <property type="match status" value="1"/>
</dbReference>
<dbReference type="InterPro" id="IPR051916">
    <property type="entry name" value="GPI-anchor_lipid_remodeler"/>
</dbReference>
<feature type="domain" description="Endonuclease/exonuclease/phosphatase" evidence="1">
    <location>
        <begin position="4"/>
        <end position="278"/>
    </location>
</feature>
<keyword evidence="2" id="KW-0378">Hydrolase</keyword>
<dbReference type="Pfam" id="PF03372">
    <property type="entry name" value="Exo_endo_phos"/>
    <property type="match status" value="1"/>
</dbReference>
<organism evidence="2 3">
    <name type="scientific">Kiloniella laminariae</name>
    <dbReference type="NCBI Taxonomy" id="454162"/>
    <lineage>
        <taxon>Bacteria</taxon>
        <taxon>Pseudomonadati</taxon>
        <taxon>Pseudomonadota</taxon>
        <taxon>Alphaproteobacteria</taxon>
        <taxon>Rhodospirillales</taxon>
        <taxon>Kiloniellaceae</taxon>
        <taxon>Kiloniella</taxon>
    </lineage>
</organism>
<reference evidence="2" key="1">
    <citation type="submission" date="2022-12" db="EMBL/GenBank/DDBJ databases">
        <title>Bacterial isolates from different developmental stages of Nematostella vectensis.</title>
        <authorList>
            <person name="Fraune S."/>
        </authorList>
    </citation>
    <scope>NUCLEOTIDE SEQUENCE</scope>
    <source>
        <strain evidence="2">G21630-S1</strain>
    </source>
</reference>
<dbReference type="GO" id="GO:0004519">
    <property type="term" value="F:endonuclease activity"/>
    <property type="evidence" value="ECO:0007669"/>
    <property type="project" value="UniProtKB-KW"/>
</dbReference>
<dbReference type="PANTHER" id="PTHR14859:SF15">
    <property type="entry name" value="ENDONUCLEASE_EXONUCLEASE_PHOSPHATASE DOMAIN-CONTAINING PROTEIN"/>
    <property type="match status" value="1"/>
</dbReference>
<dbReference type="InterPro" id="IPR005135">
    <property type="entry name" value="Endo/exonuclease/phosphatase"/>
</dbReference>
<comment type="caution">
    <text evidence="2">The sequence shown here is derived from an EMBL/GenBank/DDBJ whole genome shotgun (WGS) entry which is preliminary data.</text>
</comment>
<dbReference type="InterPro" id="IPR036691">
    <property type="entry name" value="Endo/exonu/phosph_ase_sf"/>
</dbReference>